<dbReference type="Proteomes" id="UP000192511">
    <property type="component" value="Unassembled WGS sequence"/>
</dbReference>
<organism evidence="1 2">
    <name type="scientific">Legionella anisa</name>
    <dbReference type="NCBI Taxonomy" id="28082"/>
    <lineage>
        <taxon>Bacteria</taxon>
        <taxon>Pseudomonadati</taxon>
        <taxon>Pseudomonadota</taxon>
        <taxon>Gammaproteobacteria</taxon>
        <taxon>Legionellales</taxon>
        <taxon>Legionellaceae</taxon>
        <taxon>Legionella</taxon>
    </lineage>
</organism>
<evidence type="ECO:0000313" key="2">
    <source>
        <dbReference type="Proteomes" id="UP000192511"/>
    </source>
</evidence>
<keyword evidence="2" id="KW-1185">Reference proteome</keyword>
<sequence length="67" mass="7703">MFYEAWVQRSGTREIFCLLNPGSAALHPGYIIFHKSSIDLSKIKNENNPSIFSSNLYFEMSLLCQML</sequence>
<name>A0AAX0WUZ5_9GAMM</name>
<dbReference type="EMBL" id="NBTX02000004">
    <property type="protein sequence ID" value="PNL61051.1"/>
    <property type="molecule type" value="Genomic_DNA"/>
</dbReference>
<dbReference type="AlphaFoldDB" id="A0AAX0WUZ5"/>
<accession>A0AAX0WUZ5</accession>
<proteinExistence type="predicted"/>
<protein>
    <submittedName>
        <fullName evidence="1">Uncharacterized protein</fullName>
    </submittedName>
</protein>
<comment type="caution">
    <text evidence="1">The sequence shown here is derived from an EMBL/GenBank/DDBJ whole genome shotgun (WGS) entry which is preliminary data.</text>
</comment>
<evidence type="ECO:0000313" key="1">
    <source>
        <dbReference type="EMBL" id="PNL61051.1"/>
    </source>
</evidence>
<gene>
    <name evidence="1" type="ORF">A6J39_007400</name>
</gene>
<reference evidence="1" key="1">
    <citation type="submission" date="2017-12" db="EMBL/GenBank/DDBJ databases">
        <title>FDA dAtabase for Regulatory Grade micrObial Sequences (FDA-ARGOS): Supporting development and validation of Infectious Disease Dx tests.</title>
        <authorList>
            <person name="Kerrigan L."/>
            <person name="Tallon L.J."/>
            <person name="Sadzewicz L."/>
            <person name="Sengamalay N."/>
            <person name="Ott S."/>
            <person name="Godinez A."/>
            <person name="Nagaraj S."/>
            <person name="Vavikolanu K."/>
            <person name="Vyas G."/>
            <person name="Nadendla S."/>
            <person name="Aluvathingal J."/>
            <person name="Sichtig H."/>
        </authorList>
    </citation>
    <scope>NUCLEOTIDE SEQUENCE [LARGE SCALE GENOMIC DNA]</scope>
    <source>
        <strain evidence="1">FDAARGOS_200</strain>
    </source>
</reference>